<dbReference type="InterPro" id="IPR029060">
    <property type="entry name" value="PIN-like_dom_sf"/>
</dbReference>
<dbReference type="Proteomes" id="UP000228874">
    <property type="component" value="Unassembled WGS sequence"/>
</dbReference>
<evidence type="ECO:0000313" key="14">
    <source>
        <dbReference type="EMBL" id="PIV13649.1"/>
    </source>
</evidence>
<evidence type="ECO:0000313" key="22">
    <source>
        <dbReference type="Proteomes" id="UP000228888"/>
    </source>
</evidence>
<dbReference type="EMBL" id="PFSX01000032">
    <property type="protein sequence ID" value="PJC01408.1"/>
    <property type="molecule type" value="Genomic_DNA"/>
</dbReference>
<keyword evidence="3 10" id="KW-0479">Metal-binding</keyword>
<dbReference type="AlphaFoldDB" id="A0A2G9LJV1"/>
<dbReference type="Pfam" id="PF00752">
    <property type="entry name" value="XPG_N"/>
    <property type="match status" value="1"/>
</dbReference>
<dbReference type="InterPro" id="IPR006086">
    <property type="entry name" value="XPG-I_dom"/>
</dbReference>
<dbReference type="InterPro" id="IPR023426">
    <property type="entry name" value="Flap_endonuc"/>
</dbReference>
<feature type="binding site" evidence="10">
    <location>
        <position position="152"/>
    </location>
    <ligand>
        <name>Mg(2+)</name>
        <dbReference type="ChEBI" id="CHEBI:18420"/>
        <label>1</label>
    </ligand>
</feature>
<evidence type="ECO:0000313" key="17">
    <source>
        <dbReference type="EMBL" id="PIX28309.1"/>
    </source>
</evidence>
<dbReference type="HAMAP" id="MF_00614">
    <property type="entry name" value="Fen"/>
    <property type="match status" value="1"/>
</dbReference>
<evidence type="ECO:0000256" key="1">
    <source>
        <dbReference type="ARBA" id="ARBA00022705"/>
    </source>
</evidence>
<evidence type="ECO:0000256" key="8">
    <source>
        <dbReference type="ARBA" id="ARBA00022842"/>
    </source>
</evidence>
<dbReference type="Gene3D" id="1.10.150.20">
    <property type="entry name" value="5' to 3' exonuclease, C-terminal subdomain"/>
    <property type="match status" value="1"/>
</dbReference>
<dbReference type="GO" id="GO:0003677">
    <property type="term" value="F:DNA binding"/>
    <property type="evidence" value="ECO:0007669"/>
    <property type="project" value="UniProtKB-UniRule"/>
</dbReference>
<keyword evidence="2 10" id="KW-0540">Nuclease</keyword>
<dbReference type="InterPro" id="IPR008918">
    <property type="entry name" value="HhH2"/>
</dbReference>
<accession>A0A2H9M7K1</accession>
<sequence length="333" mass="37641">MGTSIREILSFEPKNIEFFRGKTLAVDAFNVIYQFITTIVQFDGSLLMDAHGNITSHLSGLFYRNAELISKGIKLIYVFDGEYSEYKDKEIAERVDFRKEADKKRKEALAAADFEEARKFAKRAAKITPAIIEESKKLLSLMGIPWIQALGEGEAQATQLVKKGKAFAAVTQDYDAIVLGCPRVVRNLNKNKDHPIEYFEFDKISKELGINQNQLVEIALLVGTDYNDGIKNIGPKKALKIVKENKFYETWCEYYVTLRSQTLETVEAITIARKEADLLKSLFLEPAVSQNVEIPEAKGNINELREFLLGAGFSESRISSTIEKLFPSQKTLF</sequence>
<accession>A0A2H9M3U1</accession>
<dbReference type="SUPFAM" id="SSF47807">
    <property type="entry name" value="5' to 3' exonuclease, C-terminal subdomain"/>
    <property type="match status" value="1"/>
</dbReference>
<dbReference type="InterPro" id="IPR006085">
    <property type="entry name" value="XPG_DNA_repair_N"/>
</dbReference>
<evidence type="ECO:0000256" key="7">
    <source>
        <dbReference type="ARBA" id="ARBA00022839"/>
    </source>
</evidence>
<dbReference type="Proteomes" id="UP000230713">
    <property type="component" value="Unassembled WGS sequence"/>
</dbReference>
<dbReference type="Proteomes" id="UP000228888">
    <property type="component" value="Unassembled WGS sequence"/>
</dbReference>
<evidence type="ECO:0000313" key="21">
    <source>
        <dbReference type="Proteomes" id="UP000228874"/>
    </source>
</evidence>
<comment type="subunit">
    <text evidence="10">Interacts with PCNA. PCNA stimulates the nuclease activity without altering cleavage specificity.</text>
</comment>
<dbReference type="FunFam" id="3.40.50.1010:FF:000016">
    <property type="entry name" value="Flap endonuclease 1"/>
    <property type="match status" value="1"/>
</dbReference>
<name>A0A2G9LJV1_HUBC1</name>
<evidence type="ECO:0000256" key="3">
    <source>
        <dbReference type="ARBA" id="ARBA00022723"/>
    </source>
</evidence>
<dbReference type="GO" id="GO:0008409">
    <property type="term" value="F:5'-3' exonuclease activity"/>
    <property type="evidence" value="ECO:0007669"/>
    <property type="project" value="UniProtKB-UniRule"/>
</dbReference>
<dbReference type="SMART" id="SM00485">
    <property type="entry name" value="XPGN"/>
    <property type="match status" value="1"/>
</dbReference>
<dbReference type="EMBL" id="PEUT01000044">
    <property type="protein sequence ID" value="PIV13649.1"/>
    <property type="molecule type" value="Genomic_DNA"/>
</dbReference>
<dbReference type="PANTHER" id="PTHR11081:SF9">
    <property type="entry name" value="FLAP ENDONUCLEASE 1"/>
    <property type="match status" value="1"/>
</dbReference>
<dbReference type="InterPro" id="IPR036279">
    <property type="entry name" value="5-3_exonuclease_C_sf"/>
</dbReference>
<reference evidence="21 22" key="2">
    <citation type="submission" date="2017-09" db="EMBL/GenBank/DDBJ databases">
        <title>Depth-based differentiation of microbial function through sediment-hosted aquifers and enrichment of novel symbionts in the deep terrestrial subsurface.</title>
        <authorList>
            <person name="Probst A.J."/>
            <person name="Ladd B."/>
            <person name="Jarett J.K."/>
            <person name="Geller-Mcgrath D.E."/>
            <person name="Sieber C.M.K."/>
            <person name="Emerson J.B."/>
            <person name="Anantharaman K."/>
            <person name="Thomas B.C."/>
            <person name="Malmstrom R."/>
            <person name="Stieglmeier M."/>
            <person name="Klingl A."/>
            <person name="Woyke T."/>
            <person name="Ryan C.M."/>
            <person name="Banfield J.F."/>
        </authorList>
    </citation>
    <scope>NUCLEOTIDE SEQUENCE [LARGE SCALE GENOMIC DNA]</scope>
</reference>
<keyword evidence="6 10" id="KW-0378">Hydrolase</keyword>
<dbReference type="EC" id="3.1.-.-" evidence="10"/>
<evidence type="ECO:0000259" key="11">
    <source>
        <dbReference type="SMART" id="SM00484"/>
    </source>
</evidence>
<evidence type="ECO:0000313" key="20">
    <source>
        <dbReference type="EMBL" id="PJC01408.1"/>
    </source>
</evidence>
<proteinExistence type="inferred from homology"/>
<comment type="cofactor">
    <cofactor evidence="10">
        <name>Mg(2+)</name>
        <dbReference type="ChEBI" id="CHEBI:18420"/>
    </cofactor>
    <text evidence="10">Binds 2 magnesium ions per subunit. They probably participate in the reaction catalyzed by the enzyme. May bind an additional third magnesium ion after substrate binding.</text>
</comment>
<keyword evidence="4 10" id="KW-0255">Endonuclease</keyword>
<keyword evidence="1 10" id="KW-0235">DNA replication</keyword>
<feature type="binding site" evidence="10">
    <location>
        <position position="173"/>
    </location>
    <ligand>
        <name>Mg(2+)</name>
        <dbReference type="ChEBI" id="CHEBI:18420"/>
        <label>2</label>
    </ligand>
</feature>
<evidence type="ECO:0000313" key="13">
    <source>
        <dbReference type="EMBL" id="PIN66833.1"/>
    </source>
</evidence>
<evidence type="ECO:0000256" key="4">
    <source>
        <dbReference type="ARBA" id="ARBA00022759"/>
    </source>
</evidence>
<accession>A0A2H9MM03</accession>
<evidence type="ECO:0000313" key="19">
    <source>
        <dbReference type="EMBL" id="PJB04437.1"/>
    </source>
</evidence>
<evidence type="ECO:0000313" key="23">
    <source>
        <dbReference type="Proteomes" id="UP000229789"/>
    </source>
</evidence>
<dbReference type="EMBL" id="PFMG01000059">
    <property type="protein sequence ID" value="PIY99663.1"/>
    <property type="molecule type" value="Genomic_DNA"/>
</dbReference>
<gene>
    <name evidence="10" type="primary">fen</name>
    <name evidence="20" type="ORF">CO072_01315</name>
    <name evidence="19" type="ORF">CO124_00275</name>
    <name evidence="15" type="ORF">COS22_01095</name>
    <name evidence="14" type="ORF">COS45_01705</name>
    <name evidence="16" type="ORF">COW47_02155</name>
    <name evidence="13" type="ORF">COW69_00380</name>
    <name evidence="18" type="ORF">COY63_02335</name>
    <name evidence="17" type="ORF">COZ66_00150</name>
</gene>
<comment type="caution">
    <text evidence="13">The sequence shown here is derived from an EMBL/GenBank/DDBJ whole genome shotgun (WGS) entry which is preliminary data.</text>
</comment>
<evidence type="ECO:0000313" key="18">
    <source>
        <dbReference type="EMBL" id="PIY99663.1"/>
    </source>
</evidence>
<keyword evidence="9 10" id="KW-0234">DNA repair</keyword>
<dbReference type="GO" id="GO:0000287">
    <property type="term" value="F:magnesium ion binding"/>
    <property type="evidence" value="ECO:0007669"/>
    <property type="project" value="UniProtKB-UniRule"/>
</dbReference>
<dbReference type="GO" id="GO:0017108">
    <property type="term" value="F:5'-flap endonuclease activity"/>
    <property type="evidence" value="ECO:0007669"/>
    <property type="project" value="UniProtKB-UniRule"/>
</dbReference>
<dbReference type="EMBL" id="PCUF01000001">
    <property type="protein sequence ID" value="PIN66833.1"/>
    <property type="molecule type" value="Genomic_DNA"/>
</dbReference>
<comment type="caution">
    <text evidence="10">Lacks conserved residue(s) required for the propagation of feature annotation.</text>
</comment>
<feature type="binding site" evidence="10">
    <location>
        <position position="27"/>
    </location>
    <ligand>
        <name>Mg(2+)</name>
        <dbReference type="ChEBI" id="CHEBI:18420"/>
        <label>1</label>
    </ligand>
</feature>
<feature type="domain" description="XPG-I" evidence="11">
    <location>
        <begin position="140"/>
        <end position="210"/>
    </location>
</feature>
<evidence type="ECO:0000256" key="10">
    <source>
        <dbReference type="HAMAP-Rule" id="MF_00614"/>
    </source>
</evidence>
<evidence type="ECO:0000256" key="2">
    <source>
        <dbReference type="ARBA" id="ARBA00022722"/>
    </source>
</evidence>
<dbReference type="EMBL" id="PFUW01000006">
    <property type="protein sequence ID" value="PJB04437.1"/>
    <property type="molecule type" value="Genomic_DNA"/>
</dbReference>
<keyword evidence="5 10" id="KW-0227">DNA damage</keyword>
<accession>A0A2H9QST2</accession>
<dbReference type="Pfam" id="PF00867">
    <property type="entry name" value="XPG_I"/>
    <property type="match status" value="1"/>
</dbReference>
<keyword evidence="8 10" id="KW-0460">Magnesium</keyword>
<organism evidence="13 23">
    <name type="scientific">Huberarchaeum crystalense</name>
    <dbReference type="NCBI Taxonomy" id="2014257"/>
    <lineage>
        <taxon>Archaea</taxon>
        <taxon>Candidatus Huberarchaeota</taxon>
        <taxon>Candidatus Huberarchaeia</taxon>
        <taxon>Candidatus Huberarchaeales</taxon>
        <taxon>Candidatus Huberarchaeaceae</taxon>
        <taxon>Candidatus Huberarchaeum</taxon>
    </lineage>
</organism>
<dbReference type="PRINTS" id="PR00853">
    <property type="entry name" value="XPGRADSUPER"/>
</dbReference>
<feature type="domain" description="XPG N-terminal" evidence="12">
    <location>
        <begin position="1"/>
        <end position="101"/>
    </location>
</feature>
<evidence type="ECO:0000256" key="5">
    <source>
        <dbReference type="ARBA" id="ARBA00022763"/>
    </source>
</evidence>
<dbReference type="GO" id="GO:0043137">
    <property type="term" value="P:DNA replication, removal of RNA primer"/>
    <property type="evidence" value="ECO:0007669"/>
    <property type="project" value="UniProtKB-UniRule"/>
</dbReference>
<feature type="binding site" evidence="10">
    <location>
        <position position="175"/>
    </location>
    <ligand>
        <name>Mg(2+)</name>
        <dbReference type="ChEBI" id="CHEBI:18420"/>
        <label>2</label>
    </ligand>
</feature>
<dbReference type="PANTHER" id="PTHR11081">
    <property type="entry name" value="FLAP ENDONUCLEASE FAMILY MEMBER"/>
    <property type="match status" value="1"/>
</dbReference>
<dbReference type="InterPro" id="IPR006084">
    <property type="entry name" value="XPG/Rad2"/>
</dbReference>
<accession>A0A2H9RD10</accession>
<reference evidence="13 23" key="1">
    <citation type="submission" date="2017-09" db="EMBL/GenBank/DDBJ databases">
        <title>Depth-based differentiation of microbial function through sediment-hosted aquifers and enrichment of novel symbionts in the deep terrestrial subsurface.</title>
        <authorList>
            <person name="Probst A.J."/>
            <person name="Ladd B."/>
            <person name="Jarett J.K."/>
            <person name="Geller-Mcgrath D.E."/>
            <person name="Sieber C.M."/>
            <person name="Emerson J.B."/>
            <person name="Anantharaman K."/>
            <person name="Thomas B.C."/>
            <person name="Malmstrom R."/>
            <person name="Stieglmeier M."/>
            <person name="Klingl A."/>
            <person name="Woyke T."/>
            <person name="Ryan C.M."/>
            <person name="Banfield J.F."/>
        </authorList>
    </citation>
    <scope>NUCLEOTIDE SEQUENCE [LARGE SCALE GENOMIC DNA]</scope>
    <source>
        <strain evidence="15">CG02_land_8_20_14_3_00_31_209</strain>
        <strain evidence="14">CG03_land_8_20_14_0_80_31_114</strain>
        <strain evidence="16">CG17_big_fil_post_rev_8_21_14_2_50_31_73</strain>
        <strain evidence="13">CG18_big_fil_WC_8_21_14_2_50_31_19</strain>
        <strain evidence="18">CG_4_10_14_0_8_um_filter_31_133</strain>
        <strain evidence="17">CG_4_8_14_3_um_filter</strain>
        <strain evidence="20">CG_4_9_14_0_8_um_filter_31_21</strain>
        <strain evidence="19">CG_4_9_14_3_um_filter_31_125</strain>
    </source>
</reference>
<evidence type="ECO:0000313" key="15">
    <source>
        <dbReference type="EMBL" id="PIV46473.1"/>
    </source>
</evidence>
<feature type="binding site" evidence="10">
    <location>
        <position position="225"/>
    </location>
    <ligand>
        <name>Mg(2+)</name>
        <dbReference type="ChEBI" id="CHEBI:18420"/>
        <label>2</label>
    </ligand>
</feature>
<dbReference type="Proteomes" id="UP000231449">
    <property type="component" value="Unassembled WGS sequence"/>
</dbReference>
<dbReference type="EMBL" id="PETW01000022">
    <property type="protein sequence ID" value="PIV46473.1"/>
    <property type="molecule type" value="Genomic_DNA"/>
</dbReference>
<dbReference type="Proteomes" id="UP000231232">
    <property type="component" value="Unassembled WGS sequence"/>
</dbReference>
<dbReference type="Proteomes" id="UP000228989">
    <property type="component" value="Unassembled WGS sequence"/>
</dbReference>
<dbReference type="Proteomes" id="UP000229789">
    <property type="component" value="Unassembled WGS sequence"/>
</dbReference>
<comment type="function">
    <text evidence="10">Structure-specific nuclease with 5'-flap endonuclease and 5'-3' exonuclease activities involved in DNA replication and repair. During DNA replication, cleaves the 5'-overhanging flap structure that is generated by displacement synthesis when DNA polymerase encounters the 5'-end of a downstream Okazaki fragment. Binds the unpaired 3'-DNA end and kinks the DNA to facilitate 5' cleavage specificity. Cleaves one nucleotide into the double-stranded DNA from the junction in flap DNA, leaving a nick for ligation. Also involved in the base excision repair (BER) pathway. Acts as a genome stabilization factor that prevents flaps from equilibrating into structurs that lead to duplications and deletions. Also possesses 5'-3' exonuclease activity on nicked or gapped double-stranded DNA.</text>
</comment>
<accession>A0A2H9P871</accession>
<dbReference type="Gene3D" id="3.40.50.1010">
    <property type="entry name" value="5'-nuclease"/>
    <property type="match status" value="1"/>
</dbReference>
<dbReference type="CDD" id="cd09867">
    <property type="entry name" value="PIN_FEN1"/>
    <property type="match status" value="1"/>
</dbReference>
<accession>A0A2G9LJV1</accession>
<dbReference type="Proteomes" id="UP000230477">
    <property type="component" value="Unassembled WGS sequence"/>
</dbReference>
<evidence type="ECO:0000259" key="12">
    <source>
        <dbReference type="SMART" id="SM00485"/>
    </source>
</evidence>
<keyword evidence="7 10" id="KW-0269">Exonuclease</keyword>
<dbReference type="EMBL" id="PFIH01000006">
    <property type="protein sequence ID" value="PIX28309.1"/>
    <property type="molecule type" value="Genomic_DNA"/>
</dbReference>
<evidence type="ECO:0000313" key="16">
    <source>
        <dbReference type="EMBL" id="PIV89566.1"/>
    </source>
</evidence>
<feature type="region of interest" description="N-domain" evidence="10">
    <location>
        <begin position="1"/>
        <end position="98"/>
    </location>
</feature>
<dbReference type="EMBL" id="PFFF01000044">
    <property type="protein sequence ID" value="PIV89566.1"/>
    <property type="molecule type" value="Genomic_DNA"/>
</dbReference>
<protein>
    <recommendedName>
        <fullName evidence="10">Flap endonuclease 1</fullName>
        <shortName evidence="10">FEN-1</shortName>
        <ecNumber evidence="10">3.1.-.-</ecNumber>
    </recommendedName>
    <alternativeName>
        <fullName evidence="10">Flap structure-specific endonuclease 1</fullName>
    </alternativeName>
</protein>
<dbReference type="GO" id="GO:0006281">
    <property type="term" value="P:DNA repair"/>
    <property type="evidence" value="ECO:0007669"/>
    <property type="project" value="UniProtKB-UniRule"/>
</dbReference>
<evidence type="ECO:0000256" key="9">
    <source>
        <dbReference type="ARBA" id="ARBA00023204"/>
    </source>
</evidence>
<feature type="binding site" evidence="10">
    <location>
        <position position="154"/>
    </location>
    <ligand>
        <name>Mg(2+)</name>
        <dbReference type="ChEBI" id="CHEBI:18420"/>
        <label>1</label>
    </ligand>
</feature>
<comment type="similarity">
    <text evidence="10">Belongs to the XPG/RAD2 endonuclease family. FEN1 subfamily.</text>
</comment>
<accession>A0A2H9N329</accession>
<dbReference type="SUPFAM" id="SSF88723">
    <property type="entry name" value="PIN domain-like"/>
    <property type="match status" value="1"/>
</dbReference>
<dbReference type="SMART" id="SM00484">
    <property type="entry name" value="XPGI"/>
    <property type="match status" value="1"/>
</dbReference>
<dbReference type="SMART" id="SM00279">
    <property type="entry name" value="HhH2"/>
    <property type="match status" value="1"/>
</dbReference>
<feature type="binding site" evidence="10">
    <location>
        <position position="80"/>
    </location>
    <ligand>
        <name>Mg(2+)</name>
        <dbReference type="ChEBI" id="CHEBI:18420"/>
        <label>1</label>
    </ligand>
</feature>
<evidence type="ECO:0000256" key="6">
    <source>
        <dbReference type="ARBA" id="ARBA00022801"/>
    </source>
</evidence>